<dbReference type="InterPro" id="IPR011010">
    <property type="entry name" value="DNA_brk_join_enz"/>
</dbReference>
<keyword evidence="1" id="KW-0233">DNA recombination</keyword>
<keyword evidence="5" id="KW-1185">Reference proteome</keyword>
<accession>A0ABT2JKV3</accession>
<name>A0ABT2JKV3_9ACTN</name>
<dbReference type="Pfam" id="PF00589">
    <property type="entry name" value="Phage_integrase"/>
    <property type="match status" value="1"/>
</dbReference>
<evidence type="ECO:0000259" key="3">
    <source>
        <dbReference type="PROSITE" id="PS51898"/>
    </source>
</evidence>
<dbReference type="InterPro" id="IPR002104">
    <property type="entry name" value="Integrase_catalytic"/>
</dbReference>
<proteinExistence type="predicted"/>
<dbReference type="PROSITE" id="PS51898">
    <property type="entry name" value="TYR_RECOMBINASE"/>
    <property type="match status" value="1"/>
</dbReference>
<evidence type="ECO:0000256" key="2">
    <source>
        <dbReference type="SAM" id="MobiDB-lite"/>
    </source>
</evidence>
<dbReference type="InterPro" id="IPR013762">
    <property type="entry name" value="Integrase-like_cat_sf"/>
</dbReference>
<dbReference type="RefSeq" id="WP_260215416.1">
    <property type="nucleotide sequence ID" value="NZ_JAJAGO010000001.1"/>
</dbReference>
<dbReference type="SUPFAM" id="SSF56349">
    <property type="entry name" value="DNA breaking-rejoining enzymes"/>
    <property type="match status" value="1"/>
</dbReference>
<evidence type="ECO:0000313" key="5">
    <source>
        <dbReference type="Proteomes" id="UP001156389"/>
    </source>
</evidence>
<comment type="caution">
    <text evidence="4">The sequence shown here is derived from an EMBL/GenBank/DDBJ whole genome shotgun (WGS) entry which is preliminary data.</text>
</comment>
<dbReference type="Proteomes" id="UP001156389">
    <property type="component" value="Unassembled WGS sequence"/>
</dbReference>
<dbReference type="EMBL" id="JAJAGO010000001">
    <property type="protein sequence ID" value="MCT2588507.1"/>
    <property type="molecule type" value="Genomic_DNA"/>
</dbReference>
<protein>
    <submittedName>
        <fullName evidence="4">Tyrosine-type recombinase/integrase</fullName>
    </submittedName>
</protein>
<reference evidence="4 5" key="1">
    <citation type="submission" date="2021-10" db="EMBL/GenBank/DDBJ databases">
        <title>Streptomyces gossypii sp. nov., isolated from soil collected from cotton field.</title>
        <authorList>
            <person name="Ge X."/>
            <person name="Chen X."/>
            <person name="Liu W."/>
        </authorList>
    </citation>
    <scope>NUCLEOTIDE SEQUENCE [LARGE SCALE GENOMIC DNA]</scope>
    <source>
        <strain evidence="4 5">N2-109</strain>
    </source>
</reference>
<evidence type="ECO:0000313" key="4">
    <source>
        <dbReference type="EMBL" id="MCT2588507.1"/>
    </source>
</evidence>
<evidence type="ECO:0000256" key="1">
    <source>
        <dbReference type="ARBA" id="ARBA00023172"/>
    </source>
</evidence>
<gene>
    <name evidence="4" type="ORF">LHJ74_00860</name>
</gene>
<dbReference type="Gene3D" id="1.10.443.10">
    <property type="entry name" value="Intergrase catalytic core"/>
    <property type="match status" value="1"/>
</dbReference>
<feature type="domain" description="Tyr recombinase" evidence="3">
    <location>
        <begin position="1"/>
        <end position="78"/>
    </location>
</feature>
<sequence>MPYPDLFRRSWNRSIARLGLPPYTPHGLRHTWATVTLTNGVALHEVSRWLGHRSIKVTVDQYGHLTQDGRQRCRQVVDETYVEYMPVSPVSTPRTRAAPGAGLVTDRRGSRCSTPRPCRS</sequence>
<feature type="region of interest" description="Disordered" evidence="2">
    <location>
        <begin position="90"/>
        <end position="120"/>
    </location>
</feature>
<organism evidence="4 5">
    <name type="scientific">Streptomyces gossypii</name>
    <dbReference type="NCBI Taxonomy" id="2883101"/>
    <lineage>
        <taxon>Bacteria</taxon>
        <taxon>Bacillati</taxon>
        <taxon>Actinomycetota</taxon>
        <taxon>Actinomycetes</taxon>
        <taxon>Kitasatosporales</taxon>
        <taxon>Streptomycetaceae</taxon>
        <taxon>Streptomyces</taxon>
    </lineage>
</organism>